<keyword evidence="3 6" id="KW-0489">Methyltransferase</keyword>
<dbReference type="InterPro" id="IPR018063">
    <property type="entry name" value="SAM_MeTrfase_RsmI_CS"/>
</dbReference>
<dbReference type="PIRSF" id="PIRSF005917">
    <property type="entry name" value="MTase_YraL"/>
    <property type="match status" value="1"/>
</dbReference>
<comment type="similarity">
    <text evidence="6">Belongs to the methyltransferase superfamily. RsmI family.</text>
</comment>
<dbReference type="PANTHER" id="PTHR46111:SF1">
    <property type="entry name" value="RIBOSOMAL RNA SMALL SUBUNIT METHYLTRANSFERASE I"/>
    <property type="match status" value="1"/>
</dbReference>
<comment type="function">
    <text evidence="6">Catalyzes the 2'-O-methylation of the ribose of cytidine 1402 (C1402) in 16S rRNA.</text>
</comment>
<dbReference type="PROSITE" id="PS01296">
    <property type="entry name" value="RSMI"/>
    <property type="match status" value="1"/>
</dbReference>
<dbReference type="FunFam" id="3.40.1010.10:FF:000007">
    <property type="entry name" value="Ribosomal RNA small subunit methyltransferase I"/>
    <property type="match status" value="1"/>
</dbReference>
<reference evidence="8 9" key="1">
    <citation type="journal article" date="2015" name="Nature">
        <title>rRNA introns, odd ribosomes, and small enigmatic genomes across a large radiation of phyla.</title>
        <authorList>
            <person name="Brown C.T."/>
            <person name="Hug L.A."/>
            <person name="Thomas B.C."/>
            <person name="Sharon I."/>
            <person name="Castelle C.J."/>
            <person name="Singh A."/>
            <person name="Wilkins M.J."/>
            <person name="Williams K.H."/>
            <person name="Banfield J.F."/>
        </authorList>
    </citation>
    <scope>NUCLEOTIDE SEQUENCE [LARGE SCALE GENOMIC DNA]</scope>
</reference>
<dbReference type="CDD" id="cd11648">
    <property type="entry name" value="RsmI"/>
    <property type="match status" value="1"/>
</dbReference>
<organism evidence="8 9">
    <name type="scientific">Candidatus Woesebacteria bacterium GW2011_GWB1_43_14</name>
    <dbReference type="NCBI Taxonomy" id="1618578"/>
    <lineage>
        <taxon>Bacteria</taxon>
        <taxon>Candidatus Woeseibacteriota</taxon>
    </lineage>
</organism>
<dbReference type="InterPro" id="IPR008189">
    <property type="entry name" value="rRNA_ssu_MeTfrase_I"/>
</dbReference>
<dbReference type="EC" id="2.1.1.198" evidence="6"/>
<protein>
    <recommendedName>
        <fullName evidence="6">Ribosomal RNA small subunit methyltransferase I</fullName>
        <ecNumber evidence="6">2.1.1.198</ecNumber>
    </recommendedName>
    <alternativeName>
        <fullName evidence="6">16S rRNA 2'-O-ribose C1402 methyltransferase</fullName>
    </alternativeName>
    <alternativeName>
        <fullName evidence="6">rRNA (cytidine-2'-O-)-methyltransferase RsmI</fullName>
    </alternativeName>
</protein>
<dbReference type="HAMAP" id="MF_01877">
    <property type="entry name" value="16SrRNA_methyltr_I"/>
    <property type="match status" value="1"/>
</dbReference>
<evidence type="ECO:0000256" key="6">
    <source>
        <dbReference type="HAMAP-Rule" id="MF_01877"/>
    </source>
</evidence>
<dbReference type="EMBL" id="LCFQ01000013">
    <property type="protein sequence ID" value="KKS96899.1"/>
    <property type="molecule type" value="Genomic_DNA"/>
</dbReference>
<dbReference type="InterPro" id="IPR000878">
    <property type="entry name" value="4pyrrol_Mease"/>
</dbReference>
<dbReference type="PATRIC" id="fig|1618578.3.peg.360"/>
<comment type="catalytic activity">
    <reaction evidence="6">
        <text>cytidine(1402) in 16S rRNA + S-adenosyl-L-methionine = 2'-O-methylcytidine(1402) in 16S rRNA + S-adenosyl-L-homocysteine + H(+)</text>
        <dbReference type="Rhea" id="RHEA:42924"/>
        <dbReference type="Rhea" id="RHEA-COMP:10285"/>
        <dbReference type="Rhea" id="RHEA-COMP:10286"/>
        <dbReference type="ChEBI" id="CHEBI:15378"/>
        <dbReference type="ChEBI" id="CHEBI:57856"/>
        <dbReference type="ChEBI" id="CHEBI:59789"/>
        <dbReference type="ChEBI" id="CHEBI:74495"/>
        <dbReference type="ChEBI" id="CHEBI:82748"/>
        <dbReference type="EC" id="2.1.1.198"/>
    </reaction>
</comment>
<proteinExistence type="inferred from homology"/>
<evidence type="ECO:0000256" key="4">
    <source>
        <dbReference type="ARBA" id="ARBA00022679"/>
    </source>
</evidence>
<evidence type="ECO:0000259" key="7">
    <source>
        <dbReference type="Pfam" id="PF00590"/>
    </source>
</evidence>
<dbReference type="Gene3D" id="3.30.950.10">
    <property type="entry name" value="Methyltransferase, Cobalt-precorrin-4 Transmethylase, Domain 2"/>
    <property type="match status" value="1"/>
</dbReference>
<dbReference type="SUPFAM" id="SSF53790">
    <property type="entry name" value="Tetrapyrrole methylase"/>
    <property type="match status" value="1"/>
</dbReference>
<evidence type="ECO:0000313" key="8">
    <source>
        <dbReference type="EMBL" id="KKS96899.1"/>
    </source>
</evidence>
<keyword evidence="4 6" id="KW-0808">Transferase</keyword>
<evidence type="ECO:0000313" key="9">
    <source>
        <dbReference type="Proteomes" id="UP000034090"/>
    </source>
</evidence>
<dbReference type="STRING" id="1618578.UV74_C0013G0021"/>
<evidence type="ECO:0000256" key="5">
    <source>
        <dbReference type="ARBA" id="ARBA00022691"/>
    </source>
</evidence>
<dbReference type="AlphaFoldDB" id="A0A0G1DGT0"/>
<keyword evidence="5 6" id="KW-0949">S-adenosyl-L-methionine</keyword>
<dbReference type="PANTHER" id="PTHR46111">
    <property type="entry name" value="RIBOSOMAL RNA SMALL SUBUNIT METHYLTRANSFERASE I"/>
    <property type="match status" value="1"/>
</dbReference>
<dbReference type="Proteomes" id="UP000034090">
    <property type="component" value="Unassembled WGS sequence"/>
</dbReference>
<evidence type="ECO:0000256" key="1">
    <source>
        <dbReference type="ARBA" id="ARBA00022490"/>
    </source>
</evidence>
<dbReference type="InterPro" id="IPR014777">
    <property type="entry name" value="4pyrrole_Mease_sub1"/>
</dbReference>
<evidence type="ECO:0000256" key="2">
    <source>
        <dbReference type="ARBA" id="ARBA00022552"/>
    </source>
</evidence>
<dbReference type="NCBIfam" id="TIGR00096">
    <property type="entry name" value="16S rRNA (cytidine(1402)-2'-O)-methyltransferase"/>
    <property type="match status" value="1"/>
</dbReference>
<sequence length="223" mass="25054">MLGKLYVVATPIGNLGDISERAIKTLKEVDLIYAEDTRVTNKLLDHFEIDNHALSYHQHSHDSKKDEILLRLLAGESIALVSDAGTPGISDPGNELIDYVISKSELEIIPVPGPSAGITALSVCGFDVNKYIFIGFMPKKKRLKLLKFLNDSRLTFVFYESPHRIIKTLKVIRENLGERRVFVARELTKMHETLYRGEIDKVIKDLQASTLKGEITVVVEKPL</sequence>
<feature type="domain" description="Tetrapyrrole methylase" evidence="7">
    <location>
        <begin position="4"/>
        <end position="201"/>
    </location>
</feature>
<evidence type="ECO:0000256" key="3">
    <source>
        <dbReference type="ARBA" id="ARBA00022603"/>
    </source>
</evidence>
<dbReference type="GO" id="GO:0005737">
    <property type="term" value="C:cytoplasm"/>
    <property type="evidence" value="ECO:0007669"/>
    <property type="project" value="UniProtKB-SubCell"/>
</dbReference>
<keyword evidence="2 6" id="KW-0698">rRNA processing</keyword>
<comment type="subcellular location">
    <subcellularLocation>
        <location evidence="6">Cytoplasm</location>
    </subcellularLocation>
</comment>
<name>A0A0G1DGT0_9BACT</name>
<accession>A0A0G1DGT0</accession>
<dbReference type="FunFam" id="3.30.950.10:FF:000002">
    <property type="entry name" value="Ribosomal RNA small subunit methyltransferase I"/>
    <property type="match status" value="1"/>
</dbReference>
<dbReference type="Gene3D" id="3.40.1010.10">
    <property type="entry name" value="Cobalt-precorrin-4 Transmethylase, Domain 1"/>
    <property type="match status" value="1"/>
</dbReference>
<dbReference type="InterPro" id="IPR014776">
    <property type="entry name" value="4pyrrole_Mease_sub2"/>
</dbReference>
<dbReference type="GO" id="GO:0070677">
    <property type="term" value="F:rRNA (cytosine-2'-O-)-methyltransferase activity"/>
    <property type="evidence" value="ECO:0007669"/>
    <property type="project" value="UniProtKB-UniRule"/>
</dbReference>
<dbReference type="Pfam" id="PF00590">
    <property type="entry name" value="TP_methylase"/>
    <property type="match status" value="1"/>
</dbReference>
<keyword evidence="1 6" id="KW-0963">Cytoplasm</keyword>
<comment type="caution">
    <text evidence="8">The sequence shown here is derived from an EMBL/GenBank/DDBJ whole genome shotgun (WGS) entry which is preliminary data.</text>
</comment>
<dbReference type="InterPro" id="IPR035996">
    <property type="entry name" value="4pyrrol_Methylase_sf"/>
</dbReference>
<gene>
    <name evidence="6" type="primary">rsmI</name>
    <name evidence="8" type="ORF">UV74_C0013G0021</name>
</gene>